<keyword evidence="2" id="KW-1185">Reference proteome</keyword>
<dbReference type="EMBL" id="BGPR01044940">
    <property type="protein sequence ID" value="GBO21804.1"/>
    <property type="molecule type" value="Genomic_DNA"/>
</dbReference>
<organism evidence="1 2">
    <name type="scientific">Araneus ventricosus</name>
    <name type="common">Orbweaver spider</name>
    <name type="synonym">Epeira ventricosa</name>
    <dbReference type="NCBI Taxonomy" id="182803"/>
    <lineage>
        <taxon>Eukaryota</taxon>
        <taxon>Metazoa</taxon>
        <taxon>Ecdysozoa</taxon>
        <taxon>Arthropoda</taxon>
        <taxon>Chelicerata</taxon>
        <taxon>Arachnida</taxon>
        <taxon>Araneae</taxon>
        <taxon>Araneomorphae</taxon>
        <taxon>Entelegynae</taxon>
        <taxon>Araneoidea</taxon>
        <taxon>Araneidae</taxon>
        <taxon>Araneus</taxon>
    </lineage>
</organism>
<dbReference type="Proteomes" id="UP000499080">
    <property type="component" value="Unassembled WGS sequence"/>
</dbReference>
<comment type="caution">
    <text evidence="1">The sequence shown here is derived from an EMBL/GenBank/DDBJ whole genome shotgun (WGS) entry which is preliminary data.</text>
</comment>
<evidence type="ECO:0000313" key="2">
    <source>
        <dbReference type="Proteomes" id="UP000499080"/>
    </source>
</evidence>
<accession>A0A4Y2VBN4</accession>
<proteinExistence type="predicted"/>
<protein>
    <submittedName>
        <fullName evidence="1">Uncharacterized protein</fullName>
    </submittedName>
</protein>
<reference evidence="1 2" key="1">
    <citation type="journal article" date="2019" name="Sci. Rep.">
        <title>Orb-weaving spider Araneus ventricosus genome elucidates the spidroin gene catalogue.</title>
        <authorList>
            <person name="Kono N."/>
            <person name="Nakamura H."/>
            <person name="Ohtoshi R."/>
            <person name="Moran D.A.P."/>
            <person name="Shinohara A."/>
            <person name="Yoshida Y."/>
            <person name="Fujiwara M."/>
            <person name="Mori M."/>
            <person name="Tomita M."/>
            <person name="Arakawa K."/>
        </authorList>
    </citation>
    <scope>NUCLEOTIDE SEQUENCE [LARGE SCALE GENOMIC DNA]</scope>
</reference>
<name>A0A4Y2VBN4_ARAVE</name>
<sequence>MRMRSAHWECEKVGQPHQCERKHLVSWSTKIKTFENEREHSLAIIVRTLLPGTPIKRGHEPLLSPLGLSAMTFEIMSKVTIQQTSPSRPPSEDCIAKRGDIFVPQPVSL</sequence>
<evidence type="ECO:0000313" key="1">
    <source>
        <dbReference type="EMBL" id="GBO21804.1"/>
    </source>
</evidence>
<gene>
    <name evidence="1" type="ORF">AVEN_210686_1</name>
</gene>
<dbReference type="AlphaFoldDB" id="A0A4Y2VBN4"/>